<gene>
    <name evidence="3" type="ORF">E0H26_19960</name>
</gene>
<name>A0A4R0GGV3_9ACTN</name>
<dbReference type="GO" id="GO:0046872">
    <property type="term" value="F:metal ion binding"/>
    <property type="evidence" value="ECO:0007669"/>
    <property type="project" value="UniProtKB-KW"/>
</dbReference>
<dbReference type="InterPro" id="IPR036663">
    <property type="entry name" value="Fumarylacetoacetase_C_sf"/>
</dbReference>
<dbReference type="AlphaFoldDB" id="A0A4R0GGV3"/>
<dbReference type="FunFam" id="3.90.850.10:FF:000002">
    <property type="entry name" value="2-hydroxyhepta-2,4-diene-1,7-dioate isomerase"/>
    <property type="match status" value="1"/>
</dbReference>
<proteinExistence type="predicted"/>
<sequence>MKFVSFRTDAGYRVGVLTAPDTVAEISLDDPERGVLGLIERSQPVVTTGATHAYDDLVLTAPIPRPARNIMCVGKNYREHAAEFAASGYDSGSSVTVPAFPIIFTKAPSAVADPGAVVTVPRAVTAEIDYEAEFAVIIGTGGKGISRSAAMDHVWGYTLINDLTARDLQRDHKQWFLGKSLDGFAPMGPLAVTRDEIDLAELVLTGTVNGSPRQSAPASDLIFDIPTLIETISAGITLQPGDIIATGTPAGVGIGFDPPRFLEDGDVVEVAATGLGSLTTTIAVV</sequence>
<dbReference type="Proteomes" id="UP000292274">
    <property type="component" value="Unassembled WGS sequence"/>
</dbReference>
<evidence type="ECO:0000256" key="1">
    <source>
        <dbReference type="ARBA" id="ARBA00022723"/>
    </source>
</evidence>
<feature type="domain" description="Fumarylacetoacetase-like C-terminal" evidence="2">
    <location>
        <begin position="70"/>
        <end position="282"/>
    </location>
</feature>
<evidence type="ECO:0000313" key="4">
    <source>
        <dbReference type="Proteomes" id="UP000292274"/>
    </source>
</evidence>
<dbReference type="SUPFAM" id="SSF56529">
    <property type="entry name" value="FAH"/>
    <property type="match status" value="1"/>
</dbReference>
<comment type="caution">
    <text evidence="3">The sequence shown here is derived from an EMBL/GenBank/DDBJ whole genome shotgun (WGS) entry which is preliminary data.</text>
</comment>
<protein>
    <submittedName>
        <fullName evidence="3">FAA hydrolase family protein</fullName>
    </submittedName>
</protein>
<dbReference type="GO" id="GO:0019752">
    <property type="term" value="P:carboxylic acid metabolic process"/>
    <property type="evidence" value="ECO:0007669"/>
    <property type="project" value="UniProtKB-ARBA"/>
</dbReference>
<evidence type="ECO:0000259" key="2">
    <source>
        <dbReference type="Pfam" id="PF01557"/>
    </source>
</evidence>
<dbReference type="Pfam" id="PF01557">
    <property type="entry name" value="FAA_hydrolase"/>
    <property type="match status" value="1"/>
</dbReference>
<dbReference type="PANTHER" id="PTHR11820:SF7">
    <property type="entry name" value="ACYLPYRUVASE FAHD1, MITOCHONDRIAL"/>
    <property type="match status" value="1"/>
</dbReference>
<dbReference type="InterPro" id="IPR011234">
    <property type="entry name" value="Fumarylacetoacetase-like_C"/>
</dbReference>
<dbReference type="PANTHER" id="PTHR11820">
    <property type="entry name" value="ACYLPYRUVASE"/>
    <property type="match status" value="1"/>
</dbReference>
<dbReference type="OrthoDB" id="9805307at2"/>
<dbReference type="GO" id="GO:0018773">
    <property type="term" value="F:acetylpyruvate hydrolase activity"/>
    <property type="evidence" value="ECO:0007669"/>
    <property type="project" value="TreeGrafter"/>
</dbReference>
<keyword evidence="4" id="KW-1185">Reference proteome</keyword>
<accession>A0A4R0GGV3</accession>
<evidence type="ECO:0000313" key="3">
    <source>
        <dbReference type="EMBL" id="TCB95463.1"/>
    </source>
</evidence>
<dbReference type="RefSeq" id="WP_131305819.1">
    <property type="nucleotide sequence ID" value="NZ_SJJR01000014.1"/>
</dbReference>
<dbReference type="GO" id="GO:0016853">
    <property type="term" value="F:isomerase activity"/>
    <property type="evidence" value="ECO:0007669"/>
    <property type="project" value="UniProtKB-ARBA"/>
</dbReference>
<dbReference type="Gene3D" id="3.90.850.10">
    <property type="entry name" value="Fumarylacetoacetase-like, C-terminal domain"/>
    <property type="match status" value="1"/>
</dbReference>
<keyword evidence="3" id="KW-0378">Hydrolase</keyword>
<dbReference type="EMBL" id="SJJR01000014">
    <property type="protein sequence ID" value="TCB95463.1"/>
    <property type="molecule type" value="Genomic_DNA"/>
</dbReference>
<organism evidence="3 4">
    <name type="scientific">Micromonospora zingiberis</name>
    <dbReference type="NCBI Taxonomy" id="2053011"/>
    <lineage>
        <taxon>Bacteria</taxon>
        <taxon>Bacillati</taxon>
        <taxon>Actinomycetota</taxon>
        <taxon>Actinomycetes</taxon>
        <taxon>Micromonosporales</taxon>
        <taxon>Micromonosporaceae</taxon>
        <taxon>Micromonospora</taxon>
    </lineage>
</organism>
<reference evidence="3 4" key="1">
    <citation type="submission" date="2019-02" db="EMBL/GenBank/DDBJ databases">
        <title>Jishengella sp. nov., isolated from a root of Zingiber montanum.</title>
        <authorList>
            <person name="Kuncharoen N."/>
            <person name="Kudo T."/>
            <person name="Masahiro Y."/>
            <person name="Ohkuma M."/>
            <person name="Tanasupawat S."/>
        </authorList>
    </citation>
    <scope>NUCLEOTIDE SEQUENCE [LARGE SCALE GENOMIC DNA]</scope>
    <source>
        <strain evidence="3 4">PLAI 1-1</strain>
    </source>
</reference>
<keyword evidence="1" id="KW-0479">Metal-binding</keyword>